<evidence type="ECO:0000256" key="8">
    <source>
        <dbReference type="PROSITE-ProRule" id="PRU01360"/>
    </source>
</evidence>
<dbReference type="Gene3D" id="2.40.170.20">
    <property type="entry name" value="TonB-dependent receptor, beta-barrel domain"/>
    <property type="match status" value="1"/>
</dbReference>
<evidence type="ECO:0000256" key="1">
    <source>
        <dbReference type="ARBA" id="ARBA00004571"/>
    </source>
</evidence>
<protein>
    <submittedName>
        <fullName evidence="13">TonB-dependent receptor</fullName>
    </submittedName>
</protein>
<dbReference type="InterPro" id="IPR000531">
    <property type="entry name" value="Beta-barrel_TonB"/>
</dbReference>
<evidence type="ECO:0000256" key="9">
    <source>
        <dbReference type="RuleBase" id="RU003357"/>
    </source>
</evidence>
<evidence type="ECO:0000259" key="12">
    <source>
        <dbReference type="Pfam" id="PF07715"/>
    </source>
</evidence>
<keyword evidence="2 8" id="KW-0813">Transport</keyword>
<dbReference type="EMBL" id="JANJOU010000003">
    <property type="protein sequence ID" value="MCR0981461.1"/>
    <property type="molecule type" value="Genomic_DNA"/>
</dbReference>
<feature type="chain" id="PRO_5046506508" evidence="10">
    <location>
        <begin position="18"/>
        <end position="724"/>
    </location>
</feature>
<keyword evidence="4 8" id="KW-0812">Transmembrane</keyword>
<feature type="domain" description="TonB-dependent receptor plug" evidence="12">
    <location>
        <begin position="65"/>
        <end position="164"/>
    </location>
</feature>
<comment type="caution">
    <text evidence="13">The sequence shown here is derived from an EMBL/GenBank/DDBJ whole genome shotgun (WGS) entry which is preliminary data.</text>
</comment>
<dbReference type="RefSeq" id="WP_257715137.1">
    <property type="nucleotide sequence ID" value="NZ_JANJOU010000003.1"/>
</dbReference>
<keyword evidence="3 8" id="KW-1134">Transmembrane beta strand</keyword>
<name>A0ABT1X040_9PROT</name>
<evidence type="ECO:0000256" key="7">
    <source>
        <dbReference type="ARBA" id="ARBA00023237"/>
    </source>
</evidence>
<dbReference type="InterPro" id="IPR039426">
    <property type="entry name" value="TonB-dep_rcpt-like"/>
</dbReference>
<feature type="domain" description="TonB-dependent receptor-like beta-barrel" evidence="11">
    <location>
        <begin position="197"/>
        <end position="693"/>
    </location>
</feature>
<dbReference type="InterPro" id="IPR012910">
    <property type="entry name" value="Plug_dom"/>
</dbReference>
<dbReference type="InterPro" id="IPR037066">
    <property type="entry name" value="Plug_dom_sf"/>
</dbReference>
<comment type="subcellular location">
    <subcellularLocation>
        <location evidence="1 8">Cell outer membrane</location>
        <topology evidence="1 8">Multi-pass membrane protein</topology>
    </subcellularLocation>
</comment>
<organism evidence="13 14">
    <name type="scientific">Roseomonas populi</name>
    <dbReference type="NCBI Taxonomy" id="3121582"/>
    <lineage>
        <taxon>Bacteria</taxon>
        <taxon>Pseudomonadati</taxon>
        <taxon>Pseudomonadota</taxon>
        <taxon>Alphaproteobacteria</taxon>
        <taxon>Acetobacterales</taxon>
        <taxon>Roseomonadaceae</taxon>
        <taxon>Roseomonas</taxon>
    </lineage>
</organism>
<keyword evidence="6 8" id="KW-0472">Membrane</keyword>
<dbReference type="Pfam" id="PF00593">
    <property type="entry name" value="TonB_dep_Rec_b-barrel"/>
    <property type="match status" value="1"/>
</dbReference>
<evidence type="ECO:0000313" key="13">
    <source>
        <dbReference type="EMBL" id="MCR0981461.1"/>
    </source>
</evidence>
<keyword evidence="5 9" id="KW-0798">TonB box</keyword>
<dbReference type="SUPFAM" id="SSF56935">
    <property type="entry name" value="Porins"/>
    <property type="match status" value="1"/>
</dbReference>
<dbReference type="Pfam" id="PF07715">
    <property type="entry name" value="Plug"/>
    <property type="match status" value="1"/>
</dbReference>
<dbReference type="Proteomes" id="UP001524642">
    <property type="component" value="Unassembled WGS sequence"/>
</dbReference>
<evidence type="ECO:0000256" key="2">
    <source>
        <dbReference type="ARBA" id="ARBA00022448"/>
    </source>
</evidence>
<keyword evidence="7 8" id="KW-0998">Cell outer membrane</keyword>
<keyword evidence="14" id="KW-1185">Reference proteome</keyword>
<feature type="signal peptide" evidence="10">
    <location>
        <begin position="1"/>
        <end position="17"/>
    </location>
</feature>
<comment type="similarity">
    <text evidence="8 9">Belongs to the TonB-dependent receptor family.</text>
</comment>
<evidence type="ECO:0000256" key="10">
    <source>
        <dbReference type="SAM" id="SignalP"/>
    </source>
</evidence>
<evidence type="ECO:0000256" key="5">
    <source>
        <dbReference type="ARBA" id="ARBA00023077"/>
    </source>
</evidence>
<evidence type="ECO:0000256" key="3">
    <source>
        <dbReference type="ARBA" id="ARBA00022452"/>
    </source>
</evidence>
<dbReference type="Gene3D" id="2.170.130.10">
    <property type="entry name" value="TonB-dependent receptor, plug domain"/>
    <property type="match status" value="1"/>
</dbReference>
<dbReference type="PANTHER" id="PTHR30069">
    <property type="entry name" value="TONB-DEPENDENT OUTER MEMBRANE RECEPTOR"/>
    <property type="match status" value="1"/>
</dbReference>
<dbReference type="PROSITE" id="PS51257">
    <property type="entry name" value="PROKAR_LIPOPROTEIN"/>
    <property type="match status" value="1"/>
</dbReference>
<gene>
    <name evidence="13" type="ORF">NRP21_05310</name>
</gene>
<accession>A0ABT1X040</accession>
<dbReference type="PANTHER" id="PTHR30069:SF40">
    <property type="entry name" value="TONB-DEPENDENT RECEPTOR NMB0964-RELATED"/>
    <property type="match status" value="1"/>
</dbReference>
<evidence type="ECO:0000259" key="11">
    <source>
        <dbReference type="Pfam" id="PF00593"/>
    </source>
</evidence>
<evidence type="ECO:0000313" key="14">
    <source>
        <dbReference type="Proteomes" id="UP001524642"/>
    </source>
</evidence>
<proteinExistence type="inferred from homology"/>
<dbReference type="InterPro" id="IPR036942">
    <property type="entry name" value="Beta-barrel_TonB_sf"/>
</dbReference>
<evidence type="ECO:0000256" key="4">
    <source>
        <dbReference type="ARBA" id="ARBA00022692"/>
    </source>
</evidence>
<sequence length="724" mass="78201">MAISHRAALLATVAALACVGTGRQVSAQDAASASTPPASTPAVVLPPVSVTASPISTDQLGSFLPVTTLEQEQIAVQPARSLGDVLFTEPGITSSTFAPGASRPIIRGLEGVRVRLQENGFLSGDVSAFGEDHVVPLDPLSADRIEVVRGPAALRWGSQAIGGVVNVINNRIPTVLPDRTVQGRITGGWNSGSRGWNGVGTTDVRVGNWVAHFDMFGRYDSDYRIPGGRRQENSGVRTDGKSAGLSYIFDQGFIGTSVSHFRSLYEIPGGEEAEARTAIDAEQVRWSTRGEYRPGSGPIQRISGWLGFTTYHHEEIGAEHGHDHDHDHDHGAEEEIGAAGGRVVHGGFRNRSWDARLELQHVPVDTGIGPLNGTFGLSLEHERLRTTGEFLEYLPPARTSRYAGYLFEELTLTPRLRVQAAGRVEFARITGSTATFPGDNLPADPDAELENTGRRRSYTPFSVSLGALYDLPWAVQARVTGQYVQRSPSAAELFSRGAHDASGTFDVGDPSLRKESAATAELGLARTAGSFRFDTSAFVSHFDDFIFRALTGNSCGEGFGSCAAGRDGEFLQTAYGQRDARFYGVEAKAEQDLFRLWDGSVGVSGRYDFVRAQFSSGGGNLPRIPPHRLGGGVFWRDGRVQSSVDYLHAFNQNRVGENETPTKGYELLNARIGYTARLDDLRSANFSLVGTNLLDSDIRNVASFKKDEVLLPGRTVRLLMTVSF</sequence>
<evidence type="ECO:0000256" key="6">
    <source>
        <dbReference type="ARBA" id="ARBA00023136"/>
    </source>
</evidence>
<reference evidence="13 14" key="1">
    <citation type="submission" date="2022-06" db="EMBL/GenBank/DDBJ databases">
        <title>Roseomonas CN29.</title>
        <authorList>
            <person name="Cheng Y."/>
            <person name="He X."/>
        </authorList>
    </citation>
    <scope>NUCLEOTIDE SEQUENCE [LARGE SCALE GENOMIC DNA]</scope>
    <source>
        <strain evidence="13 14">CN29</strain>
    </source>
</reference>
<keyword evidence="13" id="KW-0675">Receptor</keyword>
<keyword evidence="10" id="KW-0732">Signal</keyword>
<dbReference type="PROSITE" id="PS52016">
    <property type="entry name" value="TONB_DEPENDENT_REC_3"/>
    <property type="match status" value="1"/>
</dbReference>